<dbReference type="AlphaFoldDB" id="A0A922F7B5"/>
<proteinExistence type="predicted"/>
<accession>A0A922F7B5</accession>
<name>A0A922F7B5_CARIL</name>
<reference evidence="1" key="1">
    <citation type="submission" date="2021-01" db="EMBL/GenBank/DDBJ databases">
        <authorList>
            <person name="Lovell J.T."/>
            <person name="Bentley N."/>
            <person name="Bhattarai G."/>
            <person name="Jenkins J.W."/>
            <person name="Sreedasyam A."/>
            <person name="Alarcon Y."/>
            <person name="Bock C."/>
            <person name="Boston L."/>
            <person name="Carlson J."/>
            <person name="Cervantes K."/>
            <person name="Clermont K."/>
            <person name="Krom N."/>
            <person name="Kubenka K."/>
            <person name="Mamidi S."/>
            <person name="Mattison C."/>
            <person name="Monteros M."/>
            <person name="Pisani C."/>
            <person name="Plott C."/>
            <person name="Rajasekar S."/>
            <person name="Rhein H.S."/>
            <person name="Rohla C."/>
            <person name="Song M."/>
            <person name="Hilaire R.S."/>
            <person name="Shu S."/>
            <person name="Wells L."/>
            <person name="Wang X."/>
            <person name="Webber J."/>
            <person name="Heerema R.J."/>
            <person name="Klein P."/>
            <person name="Conner P."/>
            <person name="Grauke L."/>
            <person name="Grimwood J."/>
            <person name="Schmutz J."/>
            <person name="Randall J.J."/>
        </authorList>
    </citation>
    <scope>NUCLEOTIDE SEQUENCE</scope>
    <source>
        <tissue evidence="1">Leaf</tissue>
    </source>
</reference>
<sequence>MILIKNSLFYPVTERPDLNLEYIVNVCISYCRRSSELFQEVRFQSKPESKFDPIFISGNRVCFSGSISLVSRTTRFPESKSCTTGLTTSWVCLDDQSTLPTPSTTTMFPRSLILKVPEDEFESGLSLFVTQTTVLTGIFLYHIPRYHFELPGSKNPSSKPGRGRQGSVHL</sequence>
<comment type="caution">
    <text evidence="1">The sequence shown here is derived from an EMBL/GenBank/DDBJ whole genome shotgun (WGS) entry which is preliminary data.</text>
</comment>
<evidence type="ECO:0000313" key="2">
    <source>
        <dbReference type="Proteomes" id="UP000811246"/>
    </source>
</evidence>
<evidence type="ECO:0000313" key="1">
    <source>
        <dbReference type="EMBL" id="KAG6717301.1"/>
    </source>
</evidence>
<dbReference type="Proteomes" id="UP000811246">
    <property type="component" value="Chromosome 4"/>
</dbReference>
<organism evidence="1 2">
    <name type="scientific">Carya illinoinensis</name>
    <name type="common">Pecan</name>
    <dbReference type="NCBI Taxonomy" id="32201"/>
    <lineage>
        <taxon>Eukaryota</taxon>
        <taxon>Viridiplantae</taxon>
        <taxon>Streptophyta</taxon>
        <taxon>Embryophyta</taxon>
        <taxon>Tracheophyta</taxon>
        <taxon>Spermatophyta</taxon>
        <taxon>Magnoliopsida</taxon>
        <taxon>eudicotyledons</taxon>
        <taxon>Gunneridae</taxon>
        <taxon>Pentapetalae</taxon>
        <taxon>rosids</taxon>
        <taxon>fabids</taxon>
        <taxon>Fagales</taxon>
        <taxon>Juglandaceae</taxon>
        <taxon>Carya</taxon>
    </lineage>
</organism>
<dbReference type="EMBL" id="CM031828">
    <property type="protein sequence ID" value="KAG6717301.1"/>
    <property type="molecule type" value="Genomic_DNA"/>
</dbReference>
<gene>
    <name evidence="1" type="ORF">I3842_04G091700</name>
</gene>
<protein>
    <submittedName>
        <fullName evidence="1">Uncharacterized protein</fullName>
    </submittedName>
</protein>